<keyword evidence="3" id="KW-1185">Reference proteome</keyword>
<comment type="caution">
    <text evidence="2">The sequence shown here is derived from an EMBL/GenBank/DDBJ whole genome shotgun (WGS) entry which is preliminary data.</text>
</comment>
<evidence type="ECO:0000256" key="1">
    <source>
        <dbReference type="SAM" id="MobiDB-lite"/>
    </source>
</evidence>
<dbReference type="EMBL" id="BOMW01000066">
    <property type="protein sequence ID" value="GIF08718.1"/>
    <property type="molecule type" value="Genomic_DNA"/>
</dbReference>
<organism evidence="2 3">
    <name type="scientific">Actinoplanes siamensis</name>
    <dbReference type="NCBI Taxonomy" id="1223317"/>
    <lineage>
        <taxon>Bacteria</taxon>
        <taxon>Bacillati</taxon>
        <taxon>Actinomycetota</taxon>
        <taxon>Actinomycetes</taxon>
        <taxon>Micromonosporales</taxon>
        <taxon>Micromonosporaceae</taxon>
        <taxon>Actinoplanes</taxon>
    </lineage>
</organism>
<feature type="compositionally biased region" description="Basic residues" evidence="1">
    <location>
        <begin position="51"/>
        <end position="62"/>
    </location>
</feature>
<dbReference type="AlphaFoldDB" id="A0A919ND42"/>
<evidence type="ECO:0000313" key="3">
    <source>
        <dbReference type="Proteomes" id="UP000629619"/>
    </source>
</evidence>
<dbReference type="RefSeq" id="WP_203684066.1">
    <property type="nucleotide sequence ID" value="NZ_BOMW01000066.1"/>
</dbReference>
<sequence>MTLDLFDSTDTGEHPIADPAVTARLDAREITTTRIVPPPCLPAAEAVSPRPPRKPYVGRHRAPASVPPLTPAPEPADQPEPTTEPAATRVILLPRLIERLHPNGGVR</sequence>
<gene>
    <name evidence="2" type="ORF">Asi03nite_62560</name>
</gene>
<name>A0A919ND42_9ACTN</name>
<dbReference type="Proteomes" id="UP000629619">
    <property type="component" value="Unassembled WGS sequence"/>
</dbReference>
<proteinExistence type="predicted"/>
<evidence type="ECO:0000313" key="2">
    <source>
        <dbReference type="EMBL" id="GIF08718.1"/>
    </source>
</evidence>
<feature type="compositionally biased region" description="Pro residues" evidence="1">
    <location>
        <begin position="65"/>
        <end position="78"/>
    </location>
</feature>
<feature type="region of interest" description="Disordered" evidence="1">
    <location>
        <begin position="39"/>
        <end position="86"/>
    </location>
</feature>
<accession>A0A919ND42</accession>
<protein>
    <submittedName>
        <fullName evidence="2">Uncharacterized protein</fullName>
    </submittedName>
</protein>
<reference evidence="2" key="1">
    <citation type="submission" date="2021-01" db="EMBL/GenBank/DDBJ databases">
        <title>Whole genome shotgun sequence of Actinoplanes siamensis NBRC 109076.</title>
        <authorList>
            <person name="Komaki H."/>
            <person name="Tamura T."/>
        </authorList>
    </citation>
    <scope>NUCLEOTIDE SEQUENCE</scope>
    <source>
        <strain evidence="2">NBRC 109076</strain>
    </source>
</reference>